<reference evidence="1" key="1">
    <citation type="submission" date="2021-10" db="EMBL/GenBank/DDBJ databases">
        <title>Tropical sea cucumber genome reveals ecological adaptation and Cuvierian tubules defense mechanism.</title>
        <authorList>
            <person name="Chen T."/>
        </authorList>
    </citation>
    <scope>NUCLEOTIDE SEQUENCE</scope>
    <source>
        <strain evidence="1">Nanhai2018</strain>
        <tissue evidence="1">Muscle</tissue>
    </source>
</reference>
<dbReference type="AlphaFoldDB" id="A0A9Q0YFU6"/>
<organism evidence="1 2">
    <name type="scientific">Holothuria leucospilota</name>
    <name type="common">Black long sea cucumber</name>
    <name type="synonym">Mertensiothuria leucospilota</name>
    <dbReference type="NCBI Taxonomy" id="206669"/>
    <lineage>
        <taxon>Eukaryota</taxon>
        <taxon>Metazoa</taxon>
        <taxon>Echinodermata</taxon>
        <taxon>Eleutherozoa</taxon>
        <taxon>Echinozoa</taxon>
        <taxon>Holothuroidea</taxon>
        <taxon>Aspidochirotacea</taxon>
        <taxon>Aspidochirotida</taxon>
        <taxon>Holothuriidae</taxon>
        <taxon>Holothuria</taxon>
    </lineage>
</organism>
<evidence type="ECO:0000313" key="2">
    <source>
        <dbReference type="Proteomes" id="UP001152320"/>
    </source>
</evidence>
<gene>
    <name evidence="1" type="ORF">HOLleu_40966</name>
</gene>
<name>A0A9Q0YFU6_HOLLE</name>
<proteinExistence type="predicted"/>
<accession>A0A9Q0YFU6</accession>
<evidence type="ECO:0000313" key="1">
    <source>
        <dbReference type="EMBL" id="KAJ8021174.1"/>
    </source>
</evidence>
<comment type="caution">
    <text evidence="1">The sequence shown here is derived from an EMBL/GenBank/DDBJ whole genome shotgun (WGS) entry which is preliminary data.</text>
</comment>
<sequence>MDPLPPPGATTEKGLQCLNKRCHLCLNTVGESTPSLTDTKGDCVSSPAHTQRVTACNFCAGCSPRGKGCLGNFLLPQEGHTGELNYKLSTEPKSCPLLGGSLPQIEDLTSYILKLGGPTTSPSNCAKFDSDSDTCKSNCVIINVAPGQGAFLLKGPKKGT</sequence>
<dbReference type="Proteomes" id="UP001152320">
    <property type="component" value="Chromosome 22"/>
</dbReference>
<keyword evidence="2" id="KW-1185">Reference proteome</keyword>
<dbReference type="EMBL" id="JAIZAY010000022">
    <property type="protein sequence ID" value="KAJ8021174.1"/>
    <property type="molecule type" value="Genomic_DNA"/>
</dbReference>
<protein>
    <submittedName>
        <fullName evidence="1">Uncharacterized protein</fullName>
    </submittedName>
</protein>